<evidence type="ECO:0000259" key="5">
    <source>
        <dbReference type="Pfam" id="PF25917"/>
    </source>
</evidence>
<dbReference type="Gene3D" id="2.40.420.20">
    <property type="match status" value="1"/>
</dbReference>
<keyword evidence="3" id="KW-0813">Transport</keyword>
<gene>
    <name evidence="8" type="ORF">HYQ43_19870</name>
</gene>
<dbReference type="InterPro" id="IPR058627">
    <property type="entry name" value="MdtA-like_C"/>
</dbReference>
<evidence type="ECO:0000256" key="2">
    <source>
        <dbReference type="ARBA" id="ARBA00009477"/>
    </source>
</evidence>
<dbReference type="PANTHER" id="PTHR30469:SF15">
    <property type="entry name" value="HLYD FAMILY OF SECRETION PROTEINS"/>
    <property type="match status" value="1"/>
</dbReference>
<feature type="domain" description="Multidrug resistance protein MdtA-like barrel-sandwich hybrid" evidence="5">
    <location>
        <begin position="68"/>
        <end position="200"/>
    </location>
</feature>
<dbReference type="Gene3D" id="2.40.30.170">
    <property type="match status" value="1"/>
</dbReference>
<dbReference type="AlphaFoldDB" id="A0A7H9BZR6"/>
<evidence type="ECO:0000313" key="9">
    <source>
        <dbReference type="Proteomes" id="UP000509322"/>
    </source>
</evidence>
<feature type="domain" description="Multidrug resistance protein MdtA-like C-terminal permuted SH3" evidence="7">
    <location>
        <begin position="290"/>
        <end position="351"/>
    </location>
</feature>
<dbReference type="GO" id="GO:1990281">
    <property type="term" value="C:efflux pump complex"/>
    <property type="evidence" value="ECO:0007669"/>
    <property type="project" value="TreeGrafter"/>
</dbReference>
<dbReference type="EMBL" id="CP058690">
    <property type="protein sequence ID" value="QLH16338.1"/>
    <property type="molecule type" value="Genomic_DNA"/>
</dbReference>
<evidence type="ECO:0000259" key="6">
    <source>
        <dbReference type="Pfam" id="PF25954"/>
    </source>
</evidence>
<feature type="domain" description="CusB-like beta-barrel" evidence="6">
    <location>
        <begin position="214"/>
        <end position="268"/>
    </location>
</feature>
<proteinExistence type="inferred from homology"/>
<dbReference type="Gene3D" id="1.10.287.470">
    <property type="entry name" value="Helix hairpin bin"/>
    <property type="match status" value="1"/>
</dbReference>
<evidence type="ECO:0000259" key="7">
    <source>
        <dbReference type="Pfam" id="PF25967"/>
    </source>
</evidence>
<evidence type="ECO:0000256" key="4">
    <source>
        <dbReference type="SAM" id="Coils"/>
    </source>
</evidence>
<dbReference type="PANTHER" id="PTHR30469">
    <property type="entry name" value="MULTIDRUG RESISTANCE PROTEIN MDTA"/>
    <property type="match status" value="1"/>
</dbReference>
<dbReference type="NCBIfam" id="TIGR01730">
    <property type="entry name" value="RND_mfp"/>
    <property type="match status" value="1"/>
</dbReference>
<name>A0A7H9BZR6_PARPN</name>
<dbReference type="Proteomes" id="UP000509322">
    <property type="component" value="Chromosome 2"/>
</dbReference>
<evidence type="ECO:0000313" key="8">
    <source>
        <dbReference type="EMBL" id="QLH16338.1"/>
    </source>
</evidence>
<feature type="coiled-coil region" evidence="4">
    <location>
        <begin position="105"/>
        <end position="163"/>
    </location>
</feature>
<dbReference type="Pfam" id="PF25967">
    <property type="entry name" value="RND-MFP_C"/>
    <property type="match status" value="1"/>
</dbReference>
<dbReference type="InterPro" id="IPR058625">
    <property type="entry name" value="MdtA-like_BSH"/>
</dbReference>
<dbReference type="InterPro" id="IPR058792">
    <property type="entry name" value="Beta-barrel_RND_2"/>
</dbReference>
<dbReference type="InterPro" id="IPR006143">
    <property type="entry name" value="RND_pump_MFP"/>
</dbReference>
<dbReference type="Pfam" id="PF25917">
    <property type="entry name" value="BSH_RND"/>
    <property type="match status" value="1"/>
</dbReference>
<comment type="similarity">
    <text evidence="2">Belongs to the membrane fusion protein (MFP) (TC 8.A.1) family.</text>
</comment>
<dbReference type="GO" id="GO:0015562">
    <property type="term" value="F:efflux transmembrane transporter activity"/>
    <property type="evidence" value="ECO:0007669"/>
    <property type="project" value="TreeGrafter"/>
</dbReference>
<keyword evidence="4" id="KW-0175">Coiled coil</keyword>
<dbReference type="RefSeq" id="WP_024842702.1">
    <property type="nucleotide sequence ID" value="NZ_CP038203.1"/>
</dbReference>
<dbReference type="Gene3D" id="2.40.50.100">
    <property type="match status" value="1"/>
</dbReference>
<dbReference type="SUPFAM" id="SSF111369">
    <property type="entry name" value="HlyD-like secretion proteins"/>
    <property type="match status" value="1"/>
</dbReference>
<accession>A0A7H9BZR6</accession>
<evidence type="ECO:0000256" key="3">
    <source>
        <dbReference type="ARBA" id="ARBA00022448"/>
    </source>
</evidence>
<sequence length="366" mass="38167">MMRKALIPALLVLVVLAGGATGFPLPWQKPQEATAPAPRPVASILVSDAQAAGHSIPGVIAARIEVALGFQTLGRVTARNVDVGDVVRQGDVLATLNPDDLQGDVRAAQAAVEAAQVELRTAQATAERTRALARRNVASTAQLEQAERALVAAQAAEQQAQSELIQARDAEGFAEMRAPFDGVVSAVFVNAGAVVSAGEPVLRLSTQDGIEAVIDLPDVVLSRVGQGDPYEVWTENDPGRILPATVSQIEPVADAATRTRRIHLALGEDADFRLGALVRARPAGAAAARLVLPQAAILERDGAEHVWVVSRDGDQGTVALRRIETQGPPIGGRVTVVSGLAQGEEVVIRGIHSLTEGQSVGPSVKP</sequence>
<organism evidence="8 9">
    <name type="scientific">Paracoccus pantotrophus</name>
    <name type="common">Thiosphaera pantotropha</name>
    <dbReference type="NCBI Taxonomy" id="82367"/>
    <lineage>
        <taxon>Bacteria</taxon>
        <taxon>Pseudomonadati</taxon>
        <taxon>Pseudomonadota</taxon>
        <taxon>Alphaproteobacteria</taxon>
        <taxon>Rhodobacterales</taxon>
        <taxon>Paracoccaceae</taxon>
        <taxon>Paracoccus</taxon>
    </lineage>
</organism>
<dbReference type="Pfam" id="PF25954">
    <property type="entry name" value="Beta-barrel_RND_2"/>
    <property type="match status" value="1"/>
</dbReference>
<reference evidence="8 9" key="1">
    <citation type="submission" date="2020-07" db="EMBL/GenBank/DDBJ databases">
        <title>The complete genome of Paracoccus pantotrophus ACCC 10489.</title>
        <authorList>
            <person name="Si Y."/>
        </authorList>
    </citation>
    <scope>NUCLEOTIDE SEQUENCE [LARGE SCALE GENOMIC DNA]</scope>
    <source>
        <strain evidence="9">ACCC 10489</strain>
    </source>
</reference>
<evidence type="ECO:0000256" key="1">
    <source>
        <dbReference type="ARBA" id="ARBA00004196"/>
    </source>
</evidence>
<protein>
    <submittedName>
        <fullName evidence="8">Efflux RND transporter periplasmic adaptor subunit</fullName>
    </submittedName>
</protein>
<comment type="subcellular location">
    <subcellularLocation>
        <location evidence="1">Cell envelope</location>
    </subcellularLocation>
</comment>